<dbReference type="InterPro" id="IPR007557">
    <property type="entry name" value="PSP1_C"/>
</dbReference>
<accession>A0A2N3G4E7</accession>
<name>A0A2N3G4E7_9ACTN</name>
<dbReference type="AlphaFoldDB" id="A0A2N3G4E7"/>
<reference evidence="2 3" key="1">
    <citation type="journal article" date="2017" name="ISME J.">
        <title>Potential for microbial H2 and metal transformations associated with novel bacteria and archaea in deep terrestrial subsurface sediments.</title>
        <authorList>
            <person name="Hernsdorf A.W."/>
            <person name="Amano Y."/>
            <person name="Miyakawa K."/>
            <person name="Ise K."/>
            <person name="Suzuki Y."/>
            <person name="Anantharaman K."/>
            <person name="Probst A."/>
            <person name="Burstein D."/>
            <person name="Thomas B.C."/>
            <person name="Banfield J.F."/>
        </authorList>
    </citation>
    <scope>NUCLEOTIDE SEQUENCE [LARGE SCALE GENOMIC DNA]</scope>
    <source>
        <strain evidence="2">HGW-Actinobacteria-3</strain>
    </source>
</reference>
<dbReference type="PANTHER" id="PTHR43830">
    <property type="entry name" value="PROTEIN PSP1"/>
    <property type="match status" value="1"/>
</dbReference>
<feature type="domain" description="PSP1 C-terminal" evidence="1">
    <location>
        <begin position="61"/>
        <end position="146"/>
    </location>
</feature>
<comment type="caution">
    <text evidence="2">The sequence shown here is derived from an EMBL/GenBank/DDBJ whole genome shotgun (WGS) entry which is preliminary data.</text>
</comment>
<evidence type="ECO:0000313" key="3">
    <source>
        <dbReference type="Proteomes" id="UP000233654"/>
    </source>
</evidence>
<dbReference type="InterPro" id="IPR047767">
    <property type="entry name" value="PSP1-like"/>
</dbReference>
<dbReference type="Proteomes" id="UP000233654">
    <property type="component" value="Unassembled WGS sequence"/>
</dbReference>
<gene>
    <name evidence="2" type="ORF">CVT63_08035</name>
</gene>
<evidence type="ECO:0000313" key="2">
    <source>
        <dbReference type="EMBL" id="PKQ27434.1"/>
    </source>
</evidence>
<protein>
    <submittedName>
        <fullName evidence="2">Stage 0 sporulation protein</fullName>
    </submittedName>
</protein>
<dbReference type="GO" id="GO:0005737">
    <property type="term" value="C:cytoplasm"/>
    <property type="evidence" value="ECO:0007669"/>
    <property type="project" value="TreeGrafter"/>
</dbReference>
<organism evidence="2 3">
    <name type="scientific">Candidatus Anoxymicrobium japonicum</name>
    <dbReference type="NCBI Taxonomy" id="2013648"/>
    <lineage>
        <taxon>Bacteria</taxon>
        <taxon>Bacillati</taxon>
        <taxon>Actinomycetota</taxon>
        <taxon>Candidatus Geothermincolia</taxon>
        <taxon>Candidatus Geothermincolales</taxon>
        <taxon>Candidatus Anoxymicrobiaceae</taxon>
        <taxon>Candidatus Anoxymicrobium</taxon>
    </lineage>
</organism>
<dbReference type="EMBL" id="PHEX01000101">
    <property type="protein sequence ID" value="PKQ27434.1"/>
    <property type="molecule type" value="Genomic_DNA"/>
</dbReference>
<dbReference type="PANTHER" id="PTHR43830:SF3">
    <property type="entry name" value="PROTEIN PSP1"/>
    <property type="match status" value="1"/>
</dbReference>
<dbReference type="PROSITE" id="PS51411">
    <property type="entry name" value="PSP1_C"/>
    <property type="match status" value="1"/>
</dbReference>
<dbReference type="Pfam" id="PF04468">
    <property type="entry name" value="PSP1"/>
    <property type="match status" value="1"/>
</dbReference>
<evidence type="ECO:0000259" key="1">
    <source>
        <dbReference type="PROSITE" id="PS51411"/>
    </source>
</evidence>
<proteinExistence type="predicted"/>
<dbReference type="NCBIfam" id="NF041131">
    <property type="entry name" value="RicT_YaaT_fam"/>
    <property type="match status" value="1"/>
</dbReference>
<sequence length="266" mass="29471">MSKTVGVSFRPGGKVYLYDPEELPLAPGDEVIVPVTRGVGYGRVVTPVKQVADEGCDKRLKKVLRRASAGDKERQKENVKNKREAYRTARKLIHEHGLHMKLVDMEYGFDGASIVFYFTAGDRVDFRDLVRELTTTLNARIELRQVGVRDEAKRIGGLGPCGRDLCCSLFLSDFNPVSIKMAKEQNLSLNPSKISGVCGRLMCCLKYEAAAYEEFNRRAPSIGATVAVEDGTGRVVGYHVPMGLVVVEIEAGKRVNVSLKDFESRE</sequence>